<dbReference type="Proteomes" id="UP000093476">
    <property type="component" value="Unassembled WGS sequence"/>
</dbReference>
<gene>
    <name evidence="1" type="ORF">Ppb6_02216</name>
</gene>
<keyword evidence="2" id="KW-1185">Reference proteome</keyword>
<reference evidence="1 2" key="1">
    <citation type="submission" date="2015-12" db="EMBL/GenBank/DDBJ databases">
        <title>Genome comparisons provide insights into the role of secondary metabolites in the pathogenic phase of the Photorhabdus life cycle.</title>
        <authorList>
            <person name="Tobias N.J."/>
            <person name="Mishra B."/>
            <person name="Gupta D.K."/>
            <person name="Thines M."/>
            <person name="Stinear T.P."/>
            <person name="Bode H.B."/>
        </authorList>
    </citation>
    <scope>NUCLEOTIDE SEQUENCE [LARGE SCALE GENOMIC DNA]</scope>
    <source>
        <strain evidence="1 2">PB68.1</strain>
    </source>
</reference>
<dbReference type="InterPro" id="IPR025968">
    <property type="entry name" value="YwqJ_deaminase"/>
</dbReference>
<accession>A0A1C0U3G8</accession>
<dbReference type="PATRIC" id="fig|286156.4.peg.2515"/>
<dbReference type="Pfam" id="PF14431">
    <property type="entry name" value="YwqJ-deaminase"/>
    <property type="match status" value="1"/>
</dbReference>
<dbReference type="AlphaFoldDB" id="A0A1C0U3G8"/>
<organism evidence="1 2">
    <name type="scientific">Photorhabdus australis subsp. thailandensis</name>
    <dbReference type="NCBI Taxonomy" id="2805096"/>
    <lineage>
        <taxon>Bacteria</taxon>
        <taxon>Pseudomonadati</taxon>
        <taxon>Pseudomonadota</taxon>
        <taxon>Gammaproteobacteria</taxon>
        <taxon>Enterobacterales</taxon>
        <taxon>Morganellaceae</taxon>
        <taxon>Photorhabdus</taxon>
    </lineage>
</organism>
<comment type="caution">
    <text evidence="1">The sequence shown here is derived from an EMBL/GenBank/DDBJ whole genome shotgun (WGS) entry which is preliminary data.</text>
</comment>
<evidence type="ECO:0000313" key="2">
    <source>
        <dbReference type="Proteomes" id="UP000093476"/>
    </source>
</evidence>
<sequence length="293" mass="32757">MFKYDTSEKMAKFGKGKTSDGMLLDTLYLEIPDEKAVMSAYKSQILDELRNFSEKTHSFFSGKKPLYSKKYLANLAAHAGYVHVTDYNSIGNYKDGFVNFKDNSRNLAEGKLFPGIRLIKRPKLSIVRDKETERWKKQESDEADAYEITDIESFISGVRDMYSRANVDLHPVIESLIRNHIVNNDHVLPTMAGIAGLHAEVQALNNLLILADGRAGKIVGGRKIEEYMQDMLKSFIFTQRLTTKQAGNDFAACHNCSGILSVPANVITGKVASAGSNFSLILSRYKNSQESPI</sequence>
<protein>
    <submittedName>
        <fullName evidence="1">Uncharacterized protein</fullName>
    </submittedName>
</protein>
<dbReference type="STRING" id="286156.Ppb6_02216"/>
<evidence type="ECO:0000313" key="1">
    <source>
        <dbReference type="EMBL" id="OCQ52480.1"/>
    </source>
</evidence>
<dbReference type="EMBL" id="LOMY01000085">
    <property type="protein sequence ID" value="OCQ52480.1"/>
    <property type="molecule type" value="Genomic_DNA"/>
</dbReference>
<dbReference type="RefSeq" id="WP_065823264.1">
    <property type="nucleotide sequence ID" value="NZ_CAWMQZ010000085.1"/>
</dbReference>
<proteinExistence type="predicted"/>
<name>A0A1C0U3G8_9GAMM</name>